<feature type="transmembrane region" description="Helical" evidence="10">
    <location>
        <begin position="25"/>
        <end position="48"/>
    </location>
</feature>
<dbReference type="PANTHER" id="PTHR43394">
    <property type="entry name" value="ATP-DEPENDENT PERMEASE MDL1, MITOCHONDRIAL"/>
    <property type="match status" value="1"/>
</dbReference>
<organism evidence="13 14">
    <name type="scientific">Kutzneria buriramensis</name>
    <dbReference type="NCBI Taxonomy" id="1045776"/>
    <lineage>
        <taxon>Bacteria</taxon>
        <taxon>Bacillati</taxon>
        <taxon>Actinomycetota</taxon>
        <taxon>Actinomycetes</taxon>
        <taxon>Pseudonocardiales</taxon>
        <taxon>Pseudonocardiaceae</taxon>
        <taxon>Kutzneria</taxon>
    </lineage>
</organism>
<keyword evidence="3" id="KW-1003">Cell membrane</keyword>
<dbReference type="SUPFAM" id="SSF52540">
    <property type="entry name" value="P-loop containing nucleoside triphosphate hydrolases"/>
    <property type="match status" value="1"/>
</dbReference>
<dbReference type="EMBL" id="QUNO01000006">
    <property type="protein sequence ID" value="REH47274.1"/>
    <property type="molecule type" value="Genomic_DNA"/>
</dbReference>
<keyword evidence="2" id="KW-0813">Transport</keyword>
<evidence type="ECO:0000313" key="14">
    <source>
        <dbReference type="Proteomes" id="UP000256269"/>
    </source>
</evidence>
<dbReference type="InterPro" id="IPR011527">
    <property type="entry name" value="ABC1_TM_dom"/>
</dbReference>
<evidence type="ECO:0000256" key="8">
    <source>
        <dbReference type="ARBA" id="ARBA00022989"/>
    </source>
</evidence>
<name>A0A3E0HLD2_9PSEU</name>
<dbReference type="Gene3D" id="1.20.1560.10">
    <property type="entry name" value="ABC transporter type 1, transmembrane domain"/>
    <property type="match status" value="1"/>
</dbReference>
<protein>
    <submittedName>
        <fullName evidence="13">ABC-type multidrug transport system fused ATPase/permease subunit</fullName>
    </submittedName>
</protein>
<dbReference type="CDD" id="cd07346">
    <property type="entry name" value="ABC_6TM_exporters"/>
    <property type="match status" value="1"/>
</dbReference>
<evidence type="ECO:0000256" key="6">
    <source>
        <dbReference type="ARBA" id="ARBA00022741"/>
    </source>
</evidence>
<evidence type="ECO:0000313" key="13">
    <source>
        <dbReference type="EMBL" id="REH47274.1"/>
    </source>
</evidence>
<dbReference type="GO" id="GO:0005886">
    <property type="term" value="C:plasma membrane"/>
    <property type="evidence" value="ECO:0007669"/>
    <property type="project" value="UniProtKB-SubCell"/>
</dbReference>
<keyword evidence="4" id="KW-0997">Cell inner membrane</keyword>
<proteinExistence type="predicted"/>
<feature type="domain" description="ABC transporter" evidence="11">
    <location>
        <begin position="336"/>
        <end position="569"/>
    </location>
</feature>
<dbReference type="Proteomes" id="UP000256269">
    <property type="component" value="Unassembled WGS sequence"/>
</dbReference>
<keyword evidence="9 10" id="KW-0472">Membrane</keyword>
<evidence type="ECO:0000256" key="3">
    <source>
        <dbReference type="ARBA" id="ARBA00022475"/>
    </source>
</evidence>
<dbReference type="RefSeq" id="WP_116175894.1">
    <property type="nucleotide sequence ID" value="NZ_CP144375.1"/>
</dbReference>
<dbReference type="OrthoDB" id="9806127at2"/>
<dbReference type="SUPFAM" id="SSF90123">
    <property type="entry name" value="ABC transporter transmembrane region"/>
    <property type="match status" value="1"/>
</dbReference>
<comment type="caution">
    <text evidence="13">The sequence shown here is derived from an EMBL/GenBank/DDBJ whole genome shotgun (WGS) entry which is preliminary data.</text>
</comment>
<dbReference type="Pfam" id="PF00005">
    <property type="entry name" value="ABC_tran"/>
    <property type="match status" value="1"/>
</dbReference>
<dbReference type="GO" id="GO:0015421">
    <property type="term" value="F:ABC-type oligopeptide transporter activity"/>
    <property type="evidence" value="ECO:0007669"/>
    <property type="project" value="TreeGrafter"/>
</dbReference>
<keyword evidence="5 10" id="KW-0812">Transmembrane</keyword>
<evidence type="ECO:0000259" key="11">
    <source>
        <dbReference type="PROSITE" id="PS50893"/>
    </source>
</evidence>
<dbReference type="GO" id="GO:0016887">
    <property type="term" value="F:ATP hydrolysis activity"/>
    <property type="evidence" value="ECO:0007669"/>
    <property type="project" value="InterPro"/>
</dbReference>
<dbReference type="InterPro" id="IPR003593">
    <property type="entry name" value="AAA+_ATPase"/>
</dbReference>
<sequence length="577" mass="60442">MTLPVSEPAAARHAAVALVRDHPGAFALTLALTALSTVAGLGAPYLLGRIVDVVQVGGDVTWLALLIVACALAQLVLTRFTRHVGGRFGERVAAAVRERFLERVLALPAALVARVSTGDLTTRATGDVSTVAATLRSGVPELLVAAVQAAFVLVAVLVVNPLLGACGVVGLFGIVVVLRWYLRRARSAYLAAAASTSRLAEVLVSTAAGARTVEALGLQRRRIDAVVAAIEDSRTHVMRTLSLRTVLYPVLDVSAVLPLVGILLVGGALYDDGVLGLGAVVTCAMYVRQLTGPLETLSIWLEQLQSSTASFARLEGLVAVHEPRPSAPATPAGDRIEVSGLSFAYTAGRDVLSGIDLRVRPGEHLAIVGPSGAGKSTLGRLLAGLERPRVGSVTVGGVAVADLPPDVLREHIVLVTQEQHVFRDTVRGNLLLARPTATDDDLRAALHAVGAHWVDDLPHGLDTELGRSAFHLDAARAQELALSRVVLADPHTLVLDEATAMLDPTAARSAERALAAVLAGRTVIAIAHRLHTAHDADRIIVLRDGRLAELGTHTELVNSGGDYADLWRTWHGAGAAT</sequence>
<dbReference type="PROSITE" id="PS50929">
    <property type="entry name" value="ABC_TM1F"/>
    <property type="match status" value="1"/>
</dbReference>
<evidence type="ECO:0000256" key="1">
    <source>
        <dbReference type="ARBA" id="ARBA00004651"/>
    </source>
</evidence>
<keyword evidence="14" id="KW-1185">Reference proteome</keyword>
<evidence type="ECO:0000259" key="12">
    <source>
        <dbReference type="PROSITE" id="PS50929"/>
    </source>
</evidence>
<evidence type="ECO:0000256" key="5">
    <source>
        <dbReference type="ARBA" id="ARBA00022692"/>
    </source>
</evidence>
<keyword evidence="6" id="KW-0547">Nucleotide-binding</keyword>
<dbReference type="AlphaFoldDB" id="A0A3E0HLD2"/>
<evidence type="ECO:0000256" key="4">
    <source>
        <dbReference type="ARBA" id="ARBA00022519"/>
    </source>
</evidence>
<evidence type="ECO:0000256" key="9">
    <source>
        <dbReference type="ARBA" id="ARBA00023136"/>
    </source>
</evidence>
<dbReference type="PANTHER" id="PTHR43394:SF1">
    <property type="entry name" value="ATP-BINDING CASSETTE SUB-FAMILY B MEMBER 10, MITOCHONDRIAL"/>
    <property type="match status" value="1"/>
</dbReference>
<dbReference type="InterPro" id="IPR003439">
    <property type="entry name" value="ABC_transporter-like_ATP-bd"/>
</dbReference>
<feature type="domain" description="ABC transmembrane type-1" evidence="12">
    <location>
        <begin position="27"/>
        <end position="306"/>
    </location>
</feature>
<gene>
    <name evidence="13" type="ORF">BCF44_106439</name>
</gene>
<evidence type="ECO:0000256" key="2">
    <source>
        <dbReference type="ARBA" id="ARBA00022448"/>
    </source>
</evidence>
<dbReference type="InterPro" id="IPR039421">
    <property type="entry name" value="Type_1_exporter"/>
</dbReference>
<accession>A0A3E0HLD2</accession>
<evidence type="ECO:0000256" key="10">
    <source>
        <dbReference type="SAM" id="Phobius"/>
    </source>
</evidence>
<dbReference type="GO" id="GO:0005524">
    <property type="term" value="F:ATP binding"/>
    <property type="evidence" value="ECO:0007669"/>
    <property type="project" value="UniProtKB-KW"/>
</dbReference>
<dbReference type="PROSITE" id="PS50893">
    <property type="entry name" value="ABC_TRANSPORTER_2"/>
    <property type="match status" value="1"/>
</dbReference>
<reference evidence="13 14" key="1">
    <citation type="submission" date="2018-08" db="EMBL/GenBank/DDBJ databases">
        <title>Genomic Encyclopedia of Archaeal and Bacterial Type Strains, Phase II (KMG-II): from individual species to whole genera.</title>
        <authorList>
            <person name="Goeker M."/>
        </authorList>
    </citation>
    <scope>NUCLEOTIDE SEQUENCE [LARGE SCALE GENOMIC DNA]</scope>
    <source>
        <strain evidence="13 14">DSM 45791</strain>
    </source>
</reference>
<dbReference type="Gene3D" id="3.40.50.300">
    <property type="entry name" value="P-loop containing nucleotide triphosphate hydrolases"/>
    <property type="match status" value="1"/>
</dbReference>
<evidence type="ECO:0000256" key="7">
    <source>
        <dbReference type="ARBA" id="ARBA00022840"/>
    </source>
</evidence>
<dbReference type="InterPro" id="IPR027417">
    <property type="entry name" value="P-loop_NTPase"/>
</dbReference>
<feature type="transmembrane region" description="Helical" evidence="10">
    <location>
        <begin position="139"/>
        <end position="156"/>
    </location>
</feature>
<feature type="transmembrane region" description="Helical" evidence="10">
    <location>
        <begin position="60"/>
        <end position="77"/>
    </location>
</feature>
<dbReference type="FunFam" id="3.40.50.300:FF:001001">
    <property type="entry name" value="Multidrug ABC transporter ATP-binding protein"/>
    <property type="match status" value="1"/>
</dbReference>
<feature type="transmembrane region" description="Helical" evidence="10">
    <location>
        <begin position="246"/>
        <end position="270"/>
    </location>
</feature>
<dbReference type="InterPro" id="IPR036640">
    <property type="entry name" value="ABC1_TM_sf"/>
</dbReference>
<dbReference type="Pfam" id="PF00664">
    <property type="entry name" value="ABC_membrane"/>
    <property type="match status" value="1"/>
</dbReference>
<dbReference type="SMART" id="SM00382">
    <property type="entry name" value="AAA"/>
    <property type="match status" value="1"/>
</dbReference>
<keyword evidence="7" id="KW-0067">ATP-binding</keyword>
<comment type="subcellular location">
    <subcellularLocation>
        <location evidence="1">Cell membrane</location>
        <topology evidence="1">Multi-pass membrane protein</topology>
    </subcellularLocation>
</comment>
<keyword evidence="8 10" id="KW-1133">Transmembrane helix</keyword>